<keyword evidence="2" id="KW-1185">Reference proteome</keyword>
<organism evidence="1 2">
    <name type="scientific">Armillaria ostoyae</name>
    <name type="common">Armillaria root rot fungus</name>
    <dbReference type="NCBI Taxonomy" id="47428"/>
    <lineage>
        <taxon>Eukaryota</taxon>
        <taxon>Fungi</taxon>
        <taxon>Dikarya</taxon>
        <taxon>Basidiomycota</taxon>
        <taxon>Agaricomycotina</taxon>
        <taxon>Agaricomycetes</taxon>
        <taxon>Agaricomycetidae</taxon>
        <taxon>Agaricales</taxon>
        <taxon>Marasmiineae</taxon>
        <taxon>Physalacriaceae</taxon>
        <taxon>Armillaria</taxon>
    </lineage>
</organism>
<dbReference type="EMBL" id="FUEG01000043">
    <property type="protein sequence ID" value="SJL17311.1"/>
    <property type="molecule type" value="Genomic_DNA"/>
</dbReference>
<dbReference type="OrthoDB" id="10643534at2759"/>
<reference evidence="2" key="1">
    <citation type="journal article" date="2017" name="Nat. Ecol. Evol.">
        <title>Genome expansion and lineage-specific genetic innovations in the forest pathogenic fungi Armillaria.</title>
        <authorList>
            <person name="Sipos G."/>
            <person name="Prasanna A.N."/>
            <person name="Walter M.C."/>
            <person name="O'Connor E."/>
            <person name="Balint B."/>
            <person name="Krizsan K."/>
            <person name="Kiss B."/>
            <person name="Hess J."/>
            <person name="Varga T."/>
            <person name="Slot J."/>
            <person name="Riley R."/>
            <person name="Boka B."/>
            <person name="Rigling D."/>
            <person name="Barry K."/>
            <person name="Lee J."/>
            <person name="Mihaltcheva S."/>
            <person name="LaButti K."/>
            <person name="Lipzen A."/>
            <person name="Waldron R."/>
            <person name="Moloney N.M."/>
            <person name="Sperisen C."/>
            <person name="Kredics L."/>
            <person name="Vagvoelgyi C."/>
            <person name="Patrignani A."/>
            <person name="Fitzpatrick D."/>
            <person name="Nagy I."/>
            <person name="Doyle S."/>
            <person name="Anderson J.B."/>
            <person name="Grigoriev I.V."/>
            <person name="Gueldener U."/>
            <person name="Muensterkoetter M."/>
            <person name="Nagy L.G."/>
        </authorList>
    </citation>
    <scope>NUCLEOTIDE SEQUENCE [LARGE SCALE GENOMIC DNA]</scope>
    <source>
        <strain evidence="2">C18/9</strain>
    </source>
</reference>
<name>A0A284S8H2_ARMOS</name>
<evidence type="ECO:0000313" key="1">
    <source>
        <dbReference type="EMBL" id="SJL17311.1"/>
    </source>
</evidence>
<proteinExistence type="predicted"/>
<accession>A0A284S8H2</accession>
<evidence type="ECO:0000313" key="2">
    <source>
        <dbReference type="Proteomes" id="UP000219338"/>
    </source>
</evidence>
<gene>
    <name evidence="1" type="ORF">ARMOST_20860</name>
</gene>
<protein>
    <submittedName>
        <fullName evidence="1">Uncharacterized protein</fullName>
    </submittedName>
</protein>
<sequence>MLACWTSNPFASFRLSRCYICMSNSVFVSGQQARTSKKLATIAGTRINQTIDEGDEKHSPGSPHPCSARGEGRSAILIVSLPLCRPGFAAATYRHQFYLLGDGGTSGLGCIQRRWAVYVLAPAQSFPKDLPKRPGSSL</sequence>
<dbReference type="Proteomes" id="UP000219338">
    <property type="component" value="Unassembled WGS sequence"/>
</dbReference>
<dbReference type="AlphaFoldDB" id="A0A284S8H2"/>